<evidence type="ECO:0000256" key="2">
    <source>
        <dbReference type="SAM" id="Phobius"/>
    </source>
</evidence>
<accession>A0A5R9DYP4</accession>
<evidence type="ECO:0000313" key="4">
    <source>
        <dbReference type="Proteomes" id="UP000305921"/>
    </source>
</evidence>
<keyword evidence="2" id="KW-0472">Membrane</keyword>
<proteinExistence type="predicted"/>
<organism evidence="3 4">
    <name type="scientific">Streptomyces marianii</name>
    <dbReference type="NCBI Taxonomy" id="1817406"/>
    <lineage>
        <taxon>Bacteria</taxon>
        <taxon>Bacillati</taxon>
        <taxon>Actinomycetota</taxon>
        <taxon>Actinomycetes</taxon>
        <taxon>Kitasatosporales</taxon>
        <taxon>Streptomycetaceae</taxon>
        <taxon>Streptomyces</taxon>
    </lineage>
</organism>
<dbReference type="RefSeq" id="WP_138051717.1">
    <property type="nucleotide sequence ID" value="NZ_VAWE01000001.1"/>
</dbReference>
<feature type="transmembrane region" description="Helical" evidence="2">
    <location>
        <begin position="71"/>
        <end position="93"/>
    </location>
</feature>
<evidence type="ECO:0000256" key="1">
    <source>
        <dbReference type="SAM" id="MobiDB-lite"/>
    </source>
</evidence>
<reference evidence="3 4" key="1">
    <citation type="submission" date="2019-05" db="EMBL/GenBank/DDBJ databases">
        <title>Streptomyces marianii sp. nov., a novel marine actinomycete from southern coast of India.</title>
        <authorList>
            <person name="Iniyan A.M."/>
            <person name="Wink J."/>
            <person name="Ramprasad E."/>
            <person name="Ramana C.V."/>
            <person name="Bunk B."/>
            <person name="Sproer C."/>
            <person name="Joseph F.-J.R.S."/>
            <person name="Vincent S.G.P."/>
        </authorList>
    </citation>
    <scope>NUCLEOTIDE SEQUENCE [LARGE SCALE GENOMIC DNA]</scope>
    <source>
        <strain evidence="3 4">ICN19</strain>
    </source>
</reference>
<name>A0A5R9DYP4_9ACTN</name>
<dbReference type="AlphaFoldDB" id="A0A5R9DYP4"/>
<sequence length="146" mass="15523">MYTSMNFRTEVRVGGPDVPRRPATATALSPGERAEGGQPGEHAEGGQPGEHARPAATIGARGPARNRNWPYALGGALLVLMFSGMCVLGAMMATSCYELIREGTGMYELYLRSALFAGTGFIGLCVLPVIAERNCVGRFIARHIPV</sequence>
<gene>
    <name evidence="3" type="ORF">FEF34_02890</name>
</gene>
<dbReference type="OrthoDB" id="9876412at2"/>
<feature type="region of interest" description="Disordered" evidence="1">
    <location>
        <begin position="1"/>
        <end position="61"/>
    </location>
</feature>
<comment type="caution">
    <text evidence="3">The sequence shown here is derived from an EMBL/GenBank/DDBJ whole genome shotgun (WGS) entry which is preliminary data.</text>
</comment>
<protein>
    <submittedName>
        <fullName evidence="3">Uncharacterized protein</fullName>
    </submittedName>
</protein>
<keyword evidence="4" id="KW-1185">Reference proteome</keyword>
<feature type="transmembrane region" description="Helical" evidence="2">
    <location>
        <begin position="113"/>
        <end position="131"/>
    </location>
</feature>
<evidence type="ECO:0000313" key="3">
    <source>
        <dbReference type="EMBL" id="TLQ42307.1"/>
    </source>
</evidence>
<dbReference type="EMBL" id="VAWE01000001">
    <property type="protein sequence ID" value="TLQ42307.1"/>
    <property type="molecule type" value="Genomic_DNA"/>
</dbReference>
<keyword evidence="2" id="KW-0812">Transmembrane</keyword>
<keyword evidence="2" id="KW-1133">Transmembrane helix</keyword>
<dbReference type="Proteomes" id="UP000305921">
    <property type="component" value="Unassembled WGS sequence"/>
</dbReference>